<dbReference type="PANTHER" id="PTHR11811">
    <property type="entry name" value="6-PHOSPHOGLUCONATE DEHYDROGENASE"/>
    <property type="match status" value="1"/>
</dbReference>
<evidence type="ECO:0000313" key="14">
    <source>
        <dbReference type="EMBL" id="MFC5567320.1"/>
    </source>
</evidence>
<feature type="domain" description="6-phosphogluconate dehydrogenase C-terminal" evidence="13">
    <location>
        <begin position="182"/>
        <end position="468"/>
    </location>
</feature>
<protein>
    <recommendedName>
        <fullName evidence="6 11">6-phosphogluconate dehydrogenase, decarboxylating</fullName>
        <ecNumber evidence="5 11">1.1.1.44</ecNumber>
    </recommendedName>
</protein>
<dbReference type="InterPro" id="IPR008927">
    <property type="entry name" value="6-PGluconate_DH-like_C_sf"/>
</dbReference>
<evidence type="ECO:0000256" key="6">
    <source>
        <dbReference type="ARBA" id="ARBA00018193"/>
    </source>
</evidence>
<dbReference type="InterPro" id="IPR006114">
    <property type="entry name" value="6PGDH_C"/>
</dbReference>
<dbReference type="PROSITE" id="PS00461">
    <property type="entry name" value="6PGD"/>
    <property type="match status" value="1"/>
</dbReference>
<dbReference type="PIRSF" id="PIRSF000109">
    <property type="entry name" value="6PGD"/>
    <property type="match status" value="1"/>
</dbReference>
<evidence type="ECO:0000256" key="11">
    <source>
        <dbReference type="PIRNR" id="PIRNR000109"/>
    </source>
</evidence>
<evidence type="ECO:0000256" key="10">
    <source>
        <dbReference type="ARBA" id="ARBA00048640"/>
    </source>
</evidence>
<dbReference type="Pfam" id="PF00393">
    <property type="entry name" value="6PGD"/>
    <property type="match status" value="1"/>
</dbReference>
<gene>
    <name evidence="14" type="primary">gndA</name>
    <name evidence="14" type="ORF">ACFPOC_12980</name>
</gene>
<evidence type="ECO:0000256" key="5">
    <source>
        <dbReference type="ARBA" id="ARBA00013011"/>
    </source>
</evidence>
<evidence type="ECO:0000256" key="2">
    <source>
        <dbReference type="ARBA" id="ARBA00004874"/>
    </source>
</evidence>
<comment type="pathway">
    <text evidence="2 11 12">Carbohydrate degradation; pentose phosphate pathway; D-ribulose 5-phosphate from D-glucose 6-phosphate (oxidative stage): step 3/3.</text>
</comment>
<evidence type="ECO:0000256" key="1">
    <source>
        <dbReference type="ARBA" id="ARBA00002526"/>
    </source>
</evidence>
<keyword evidence="11 12" id="KW-0521">NADP</keyword>
<evidence type="ECO:0000256" key="12">
    <source>
        <dbReference type="RuleBase" id="RU000485"/>
    </source>
</evidence>
<comment type="catalytic activity">
    <reaction evidence="10 11 12">
        <text>6-phospho-D-gluconate + NADP(+) = D-ribulose 5-phosphate + CO2 + NADPH</text>
        <dbReference type="Rhea" id="RHEA:10116"/>
        <dbReference type="ChEBI" id="CHEBI:16526"/>
        <dbReference type="ChEBI" id="CHEBI:57783"/>
        <dbReference type="ChEBI" id="CHEBI:58121"/>
        <dbReference type="ChEBI" id="CHEBI:58349"/>
        <dbReference type="ChEBI" id="CHEBI:58759"/>
        <dbReference type="EC" id="1.1.1.44"/>
    </reaction>
</comment>
<dbReference type="GO" id="GO:0004616">
    <property type="term" value="F:phosphogluconate dehydrogenase (decarboxylating) activity"/>
    <property type="evidence" value="ECO:0007669"/>
    <property type="project" value="UniProtKB-EC"/>
</dbReference>
<reference evidence="15" key="1">
    <citation type="journal article" date="2019" name="Int. J. Syst. Evol. Microbiol.">
        <title>The Global Catalogue of Microorganisms (GCM) 10K type strain sequencing project: providing services to taxonomists for standard genome sequencing and annotation.</title>
        <authorList>
            <consortium name="The Broad Institute Genomics Platform"/>
            <consortium name="The Broad Institute Genome Sequencing Center for Infectious Disease"/>
            <person name="Wu L."/>
            <person name="Ma J."/>
        </authorList>
    </citation>
    <scope>NUCLEOTIDE SEQUENCE [LARGE SCALE GENOMIC DNA]</scope>
    <source>
        <strain evidence="15">KACC 11588</strain>
    </source>
</reference>
<evidence type="ECO:0000256" key="8">
    <source>
        <dbReference type="ARBA" id="ARBA00023064"/>
    </source>
</evidence>
<organism evidence="14 15">
    <name type="scientific">Rubellimicrobium aerolatum</name>
    <dbReference type="NCBI Taxonomy" id="490979"/>
    <lineage>
        <taxon>Bacteria</taxon>
        <taxon>Pseudomonadati</taxon>
        <taxon>Pseudomonadota</taxon>
        <taxon>Alphaproteobacteria</taxon>
        <taxon>Rhodobacterales</taxon>
        <taxon>Roseobacteraceae</taxon>
        <taxon>Rubellimicrobium</taxon>
    </lineage>
</organism>
<dbReference type="NCBIfam" id="TIGR00873">
    <property type="entry name" value="gnd"/>
    <property type="match status" value="1"/>
</dbReference>
<comment type="caution">
    <text evidence="14">The sequence shown here is derived from an EMBL/GenBank/DDBJ whole genome shotgun (WGS) entry which is preliminary data.</text>
</comment>
<comment type="similarity">
    <text evidence="3 11 12">Belongs to the 6-phosphogluconate dehydrogenase family.</text>
</comment>
<dbReference type="InterPro" id="IPR036291">
    <property type="entry name" value="NAD(P)-bd_dom_sf"/>
</dbReference>
<comment type="function">
    <text evidence="1 11">Catalyzes the oxidative decarboxylation of 6-phosphogluconate to ribulose 5-phosphate and CO(2), with concomitant reduction of NADP to NADPH.</text>
</comment>
<dbReference type="EMBL" id="JBHSNA010000013">
    <property type="protein sequence ID" value="MFC5567320.1"/>
    <property type="molecule type" value="Genomic_DNA"/>
</dbReference>
<keyword evidence="15" id="KW-1185">Reference proteome</keyword>
<comment type="subunit">
    <text evidence="4 11">Homodimer.</text>
</comment>
<keyword evidence="9 11" id="KW-0570">Pentose shunt</keyword>
<dbReference type="Pfam" id="PF03446">
    <property type="entry name" value="NAD_binding_2"/>
    <property type="match status" value="1"/>
</dbReference>
<name>A0ABW0SEU2_9RHOB</name>
<dbReference type="RefSeq" id="WP_377110166.1">
    <property type="nucleotide sequence ID" value="NZ_JAGGJP010000005.1"/>
</dbReference>
<dbReference type="NCBIfam" id="NF006765">
    <property type="entry name" value="PRK09287.1"/>
    <property type="match status" value="1"/>
</dbReference>
<dbReference type="Proteomes" id="UP001596056">
    <property type="component" value="Unassembled WGS sequence"/>
</dbReference>
<keyword evidence="7 11" id="KW-0560">Oxidoreductase</keyword>
<dbReference type="Gene3D" id="1.20.5.320">
    <property type="entry name" value="6-Phosphogluconate Dehydrogenase, domain 3"/>
    <property type="match status" value="1"/>
</dbReference>
<dbReference type="InterPro" id="IPR006183">
    <property type="entry name" value="Pgluconate_DH"/>
</dbReference>
<dbReference type="SUPFAM" id="SSF51735">
    <property type="entry name" value="NAD(P)-binding Rossmann-fold domains"/>
    <property type="match status" value="1"/>
</dbReference>
<dbReference type="Gene3D" id="3.40.50.720">
    <property type="entry name" value="NAD(P)-binding Rossmann-like Domain"/>
    <property type="match status" value="1"/>
</dbReference>
<evidence type="ECO:0000259" key="13">
    <source>
        <dbReference type="SMART" id="SM01350"/>
    </source>
</evidence>
<dbReference type="InterPro" id="IPR006184">
    <property type="entry name" value="6PGdom_BS"/>
</dbReference>
<proteinExistence type="inferred from homology"/>
<evidence type="ECO:0000256" key="9">
    <source>
        <dbReference type="ARBA" id="ARBA00023126"/>
    </source>
</evidence>
<evidence type="ECO:0000256" key="7">
    <source>
        <dbReference type="ARBA" id="ARBA00023002"/>
    </source>
</evidence>
<evidence type="ECO:0000256" key="3">
    <source>
        <dbReference type="ARBA" id="ARBA00008419"/>
    </source>
</evidence>
<dbReference type="InterPro" id="IPR006115">
    <property type="entry name" value="6PGDH_NADP-bd"/>
</dbReference>
<dbReference type="InterPro" id="IPR006113">
    <property type="entry name" value="6PGDH_Gnd/GntZ"/>
</dbReference>
<dbReference type="SUPFAM" id="SSF48179">
    <property type="entry name" value="6-phosphogluconate dehydrogenase C-terminal domain-like"/>
    <property type="match status" value="1"/>
</dbReference>
<dbReference type="Gene3D" id="1.10.1040.10">
    <property type="entry name" value="N-(1-d-carboxylethyl)-l-norvaline Dehydrogenase, domain 2"/>
    <property type="match status" value="1"/>
</dbReference>
<evidence type="ECO:0000313" key="15">
    <source>
        <dbReference type="Proteomes" id="UP001596056"/>
    </source>
</evidence>
<dbReference type="SMART" id="SM01350">
    <property type="entry name" value="6PGD"/>
    <property type="match status" value="1"/>
</dbReference>
<dbReference type="InterPro" id="IPR013328">
    <property type="entry name" value="6PGD_dom2"/>
</dbReference>
<dbReference type="EC" id="1.1.1.44" evidence="5 11"/>
<sequence length="483" mass="50184">MRGMTASLGLYGLGTMGSALALNILEKGFALHVANRTAAKVGPFVEGAGPLGVRAVGHESLVAMAAAMPAPRAIILMVDAGPAVDAAIEALRPHLAPGDTVVDCGNADFHDTRRRAARLEAEGLIFLGVGVSGGEEGARHGPAIMAGGRPEAWAHLAPVFEAIAATYRGEPCAALMGPDGAGHFVKTVHNGIEYADMELIAEVYGLLRHGQDRRPAEIGALFGRWDGGRLKSYLVEITAAVLSAVDPATGLPVVDVILDQAGQKGTGRWTVVEALALGQSASAIEAAVGARSWSAEKATREIGERILGTERKPVELSEAELEGALLAGRIVAYAQGFRILMAASEAYGWGLDQARVAETWRAGCIIRSALLGDIAAAFRGEMPEGQLILAPAFAADLRASLPSLRRVVAAAALGGHPVPALSAALAFADSFAQGRGTTDLIQGQRDYFGRHGFVRLDTGAAHQHGPWAGTVVDRVADPDPRLA</sequence>
<dbReference type="PRINTS" id="PR00076">
    <property type="entry name" value="6PGDHDRGNASE"/>
</dbReference>
<accession>A0ABW0SEU2</accession>
<evidence type="ECO:0000256" key="4">
    <source>
        <dbReference type="ARBA" id="ARBA00011738"/>
    </source>
</evidence>
<keyword evidence="8 12" id="KW-0311">Gluconate utilization</keyword>